<organism evidence="3">
    <name type="scientific">Ceratitis capitata</name>
    <name type="common">Mediterranean fruit fly</name>
    <name type="synonym">Tephritis capitata</name>
    <dbReference type="NCBI Taxonomy" id="7213"/>
    <lineage>
        <taxon>Eukaryota</taxon>
        <taxon>Metazoa</taxon>
        <taxon>Ecdysozoa</taxon>
        <taxon>Arthropoda</taxon>
        <taxon>Hexapoda</taxon>
        <taxon>Insecta</taxon>
        <taxon>Pterygota</taxon>
        <taxon>Neoptera</taxon>
        <taxon>Endopterygota</taxon>
        <taxon>Diptera</taxon>
        <taxon>Brachycera</taxon>
        <taxon>Muscomorpha</taxon>
        <taxon>Tephritoidea</taxon>
        <taxon>Tephritidae</taxon>
        <taxon>Ceratitis</taxon>
        <taxon>Ceratitis</taxon>
    </lineage>
</organism>
<evidence type="ECO:0000256" key="1">
    <source>
        <dbReference type="SAM" id="Coils"/>
    </source>
</evidence>
<feature type="region of interest" description="Disordered" evidence="2">
    <location>
        <begin position="954"/>
        <end position="977"/>
    </location>
</feature>
<name>W8C9N2_CERCA</name>
<feature type="compositionally biased region" description="Polar residues" evidence="2">
    <location>
        <begin position="413"/>
        <end position="422"/>
    </location>
</feature>
<dbReference type="EMBL" id="GAMC01002019">
    <property type="protein sequence ID" value="JAC04537.1"/>
    <property type="molecule type" value="mRNA"/>
</dbReference>
<feature type="compositionally biased region" description="Low complexity" evidence="2">
    <location>
        <begin position="375"/>
        <end position="388"/>
    </location>
</feature>
<feature type="compositionally biased region" description="Basic and acidic residues" evidence="2">
    <location>
        <begin position="607"/>
        <end position="619"/>
    </location>
</feature>
<proteinExistence type="evidence at transcript level"/>
<feature type="region of interest" description="Disordered" evidence="2">
    <location>
        <begin position="208"/>
        <end position="270"/>
    </location>
</feature>
<evidence type="ECO:0000313" key="3">
    <source>
        <dbReference type="EMBL" id="JAC04537.1"/>
    </source>
</evidence>
<feature type="compositionally biased region" description="Basic and acidic residues" evidence="2">
    <location>
        <begin position="208"/>
        <end position="245"/>
    </location>
</feature>
<sequence length="1631" mass="182576">MEPAELQKQPQPRSYEQKVNEMQKMLPRLEQRIANAGVEKENEEELHKLKLLQRVLCGQAATAADDGSFTIEELDKYAELLGNGLALPTTRVEMVMPTASFAVNVTDDKCEAANLEAKENVDDSNAKNQHNLEAIAYNDKLIRKTNVKDTEEFQKLCDNKQIESFEKESNSITKANSTNCVDLERAEEGICEIASESLKKISKISEKEMTRSVGDDKTIDKESCVNETETGAKKDEITEKERESFESFTESSVTSNAKRDQRSKSFTKDSKFVENDNCVKTLETLEESKKFEKGNKSTTIGSSSPEKRGENSSSEEKNKSSSSEKKNKSSSSDKRSERLSSEKEMERSSSDKKETKNLSSEKSSESLDCGKESESSSSKPESQSSSSENANKSLYTKKESESSIKTIGICGNQIVSSEQSTESLDEAIAMSEKRNENTTESTESVNVSSKTNTATQFDSSERNSKSPEKEDSAVAFEETEKYDKSLRQPEDKQSALAREFPSDAEDPEDIEYEEVELIKIPEGTAEDEMILPDSADEAEYNAPSSDEEEVEQGEVAEVEEDDSQKCEENIKTVVAEAEENVSKSCTRSENDSNELEETTQDTSSTKNLEDSQERIENYKADSSAEEEAKTHHDENEESNNTTTDSPLPVEFAIEMDNQIETPTELEETTHTDDPLSQVDSLLDNEIEAINKHVDEASAGSSVNILEMTRSESCGAAKANTVQMEDDDDVEIIETRNSPICLDTDDEDEKLACVMPFADKTLIRSSTVTVTLQKNAMRTQRQHIKNTNARAIPANTIKSVNSITETINLLDSSDEEGTKSNNSSQMSRRSRRCAMPTVTRTLVKMPTATVGRKRTLLPVNQGAKSTKPKQALIGGTLSSSCRALLSNSDSSHAASTSTQKAVTLFKPTPQSNFLNAVNLLPATATSGDNPLAFSAKLLDRNIIIPNAFYANRRTSVKDKKADTAEQSTSSSAPVEKPSTTTIQQNLLAQHTVSPVYREWLNEFINNFADPQQIASHTCLVLLQSALKYKTFARIKELRLALNTKAYSSNCTTDPHLARELNNNFYLGDCRLSTEALRFCSDACTQIGKNVTLMTDAHTGRITMRTNTYDELHAKYGAGNANGGCIGIDDKRKRNKKDEEYTPAKYYEKKVEESTVNQGERRKSLRQHRTRCYDETYLYEQEGTEEEKPAIVEPKAGPSKRRQDAQMIALVQRKAEEKRLEAKRQRQKQVKSFESAYLAMFANTIRSKNVKASVTATNKDTQATTSSNAHIVIDDDDEDTLEDGEPPSHRIYKVVPTRLLAAPKRLAPTPDCPNDTDENTSKTKRGRPRKQELCNGKVDAKSNECELITCDSTSGDSTSIDDELLFAPDQTIPKNTNANWHALNDRCRICNKNVPRIVLHYVSMHPDTEVYSSRLPRATMARLRSQGGQILELRPYMNGQEQYAADCVFCNKQCCFKIPYWYQHLSMHTGEYAYRCSGCHIRKATRSSMVAHISQPCRKRGKLLEDYVYRTRTNVIEMRICTLCNFMQLHRRNILKHLRTQHGLMDNLAKHVDNVILLRMPQPQMLDIPVRDEQVDLNSGEDEKGSNQVAMTFNYDNFENAVQPGMWDAGDPTDDLSFMICGMLDVQLGNMEQ</sequence>
<dbReference type="OrthoDB" id="4737882at2759"/>
<feature type="compositionally biased region" description="Polar residues" evidence="2">
    <location>
        <begin position="963"/>
        <end position="977"/>
    </location>
</feature>
<accession>W8C9N2</accession>
<feature type="region of interest" description="Disordered" evidence="2">
    <location>
        <begin position="1301"/>
        <end position="1331"/>
    </location>
</feature>
<feature type="compositionally biased region" description="Basic and acidic residues" evidence="2">
    <location>
        <begin position="362"/>
        <end position="374"/>
    </location>
</feature>
<feature type="compositionally biased region" description="Acidic residues" evidence="2">
    <location>
        <begin position="502"/>
        <end position="515"/>
    </location>
</feature>
<feature type="compositionally biased region" description="Basic and acidic residues" evidence="2">
    <location>
        <begin position="305"/>
        <end position="356"/>
    </location>
</feature>
<reference evidence="3" key="1">
    <citation type="submission" date="2013-07" db="EMBL/GenBank/DDBJ databases">
        <authorList>
            <person name="Geib S."/>
        </authorList>
    </citation>
    <scope>NUCLEOTIDE SEQUENCE</scope>
</reference>
<evidence type="ECO:0000256" key="2">
    <source>
        <dbReference type="SAM" id="MobiDB-lite"/>
    </source>
</evidence>
<feature type="region of interest" description="Disordered" evidence="2">
    <location>
        <begin position="810"/>
        <end position="832"/>
    </location>
</feature>
<feature type="compositionally biased region" description="Low complexity" evidence="2">
    <location>
        <begin position="246"/>
        <end position="255"/>
    </location>
</feature>
<feature type="compositionally biased region" description="Acidic residues" evidence="2">
    <location>
        <begin position="524"/>
        <end position="562"/>
    </location>
</feature>
<feature type="compositionally biased region" description="Basic and acidic residues" evidence="2">
    <location>
        <begin position="459"/>
        <end position="493"/>
    </location>
</feature>
<feature type="compositionally biased region" description="Basic and acidic residues" evidence="2">
    <location>
        <begin position="257"/>
        <end position="270"/>
    </location>
</feature>
<feature type="region of interest" description="Disordered" evidence="2">
    <location>
        <begin position="283"/>
        <end position="647"/>
    </location>
</feature>
<keyword evidence="1" id="KW-0175">Coiled coil</keyword>
<feature type="compositionally biased region" description="Basic and acidic residues" evidence="2">
    <location>
        <begin position="286"/>
        <end position="295"/>
    </location>
</feature>
<reference evidence="3" key="2">
    <citation type="journal article" date="2014" name="BMC Genomics">
        <title>A genomic perspective to assessing quality of mass-reared SIT flies used in Mediterranean fruit fly (Ceratitis capitata) eradication in California.</title>
        <authorList>
            <person name="Calla B."/>
            <person name="Hall B."/>
            <person name="Hou S."/>
            <person name="Geib S.M."/>
        </authorList>
    </citation>
    <scope>NUCLEOTIDE SEQUENCE</scope>
</reference>
<feature type="compositionally biased region" description="Low complexity" evidence="2">
    <location>
        <begin position="438"/>
        <end position="453"/>
    </location>
</feature>
<feature type="coiled-coil region" evidence="1">
    <location>
        <begin position="19"/>
        <end position="46"/>
    </location>
</feature>
<protein>
    <submittedName>
        <fullName evidence="3">Uncharacterized protein</fullName>
    </submittedName>
</protein>